<proteinExistence type="predicted"/>
<dbReference type="SUPFAM" id="SSF74924">
    <property type="entry name" value="Cap-Gly domain"/>
    <property type="match status" value="1"/>
</dbReference>
<comment type="caution">
    <text evidence="1">The sequence shown here is derived from an EMBL/GenBank/DDBJ whole genome shotgun (WGS) entry which is preliminary data.</text>
</comment>
<evidence type="ECO:0000313" key="2">
    <source>
        <dbReference type="Proteomes" id="UP000288805"/>
    </source>
</evidence>
<reference evidence="1 2" key="1">
    <citation type="journal article" date="2018" name="PLoS Genet.">
        <title>Population sequencing reveals clonal diversity and ancestral inbreeding in the grapevine cultivar Chardonnay.</title>
        <authorList>
            <person name="Roach M.J."/>
            <person name="Johnson D.L."/>
            <person name="Bohlmann J."/>
            <person name="van Vuuren H.J."/>
            <person name="Jones S.J."/>
            <person name="Pretorius I.S."/>
            <person name="Schmidt S.A."/>
            <person name="Borneman A.R."/>
        </authorList>
    </citation>
    <scope>NUCLEOTIDE SEQUENCE [LARGE SCALE GENOMIC DNA]</scope>
    <source>
        <strain evidence="2">cv. Chardonnay</strain>
        <tissue evidence="1">Leaf</tissue>
    </source>
</reference>
<name>A0A438DKQ1_VITVI</name>
<protein>
    <submittedName>
        <fullName evidence="1">Uncharacterized protein</fullName>
    </submittedName>
</protein>
<organism evidence="1 2">
    <name type="scientific">Vitis vinifera</name>
    <name type="common">Grape</name>
    <dbReference type="NCBI Taxonomy" id="29760"/>
    <lineage>
        <taxon>Eukaryota</taxon>
        <taxon>Viridiplantae</taxon>
        <taxon>Streptophyta</taxon>
        <taxon>Embryophyta</taxon>
        <taxon>Tracheophyta</taxon>
        <taxon>Spermatophyta</taxon>
        <taxon>Magnoliopsida</taxon>
        <taxon>eudicotyledons</taxon>
        <taxon>Gunneridae</taxon>
        <taxon>Pentapetalae</taxon>
        <taxon>rosids</taxon>
        <taxon>Vitales</taxon>
        <taxon>Vitaceae</taxon>
        <taxon>Viteae</taxon>
        <taxon>Vitis</taxon>
    </lineage>
</organism>
<dbReference type="EMBL" id="QGNW01001587">
    <property type="protein sequence ID" value="RVW35998.1"/>
    <property type="molecule type" value="Genomic_DNA"/>
</dbReference>
<dbReference type="InterPro" id="IPR036859">
    <property type="entry name" value="CAP-Gly_dom_sf"/>
</dbReference>
<accession>A0A438DKQ1</accession>
<dbReference type="AlphaFoldDB" id="A0A438DKQ1"/>
<dbReference type="Gene3D" id="2.30.30.190">
    <property type="entry name" value="CAP Gly-rich-like domain"/>
    <property type="match status" value="1"/>
</dbReference>
<gene>
    <name evidence="1" type="ORF">CK203_078304</name>
</gene>
<sequence>MNCQYKSQGTFSSPVEELVIVAVVKGTRYFDCPPLHGAMVRPDKVKVCIE</sequence>
<dbReference type="Proteomes" id="UP000288805">
    <property type="component" value="Unassembled WGS sequence"/>
</dbReference>
<evidence type="ECO:0000313" key="1">
    <source>
        <dbReference type="EMBL" id="RVW35998.1"/>
    </source>
</evidence>